<accession>A0ABT8X8M8</accession>
<dbReference type="SUPFAM" id="SSF56349">
    <property type="entry name" value="DNA breaking-rejoining enzymes"/>
    <property type="match status" value="1"/>
</dbReference>
<name>A0ABT8X8M8_9HYPH</name>
<protein>
    <recommendedName>
        <fullName evidence="3">Phage integrase family protein</fullName>
    </recommendedName>
</protein>
<sequence>MSAMFKHGCQDAGLGHLSARGVRKGLAEMRSSQYDIMAILGHSEAKTNEVYTRRIERWNLAKTAMAKVGSGCVG</sequence>
<dbReference type="Proteomes" id="UP001177080">
    <property type="component" value="Unassembled WGS sequence"/>
</dbReference>
<gene>
    <name evidence="1" type="ORF">GB928_002690</name>
</gene>
<dbReference type="RefSeq" id="WP_244759015.1">
    <property type="nucleotide sequence ID" value="NZ_JALJCJ010000001.1"/>
</dbReference>
<evidence type="ECO:0000313" key="1">
    <source>
        <dbReference type="EMBL" id="MDO6120087.1"/>
    </source>
</evidence>
<reference evidence="1" key="1">
    <citation type="submission" date="2022-04" db="EMBL/GenBank/DDBJ databases">
        <title>Shinella lacus sp. nov., a novel member of the genus Shinella from water.</title>
        <authorList>
            <person name="Deng Y."/>
        </authorList>
    </citation>
    <scope>NUCLEOTIDE SEQUENCE</scope>
    <source>
        <strain evidence="1">JCM 31239</strain>
    </source>
</reference>
<comment type="caution">
    <text evidence="1">The sequence shown here is derived from an EMBL/GenBank/DDBJ whole genome shotgun (WGS) entry which is preliminary data.</text>
</comment>
<dbReference type="EMBL" id="WHSC02000001">
    <property type="protein sequence ID" value="MDO6120087.1"/>
    <property type="molecule type" value="Genomic_DNA"/>
</dbReference>
<evidence type="ECO:0008006" key="3">
    <source>
        <dbReference type="Google" id="ProtNLM"/>
    </source>
</evidence>
<proteinExistence type="predicted"/>
<keyword evidence="2" id="KW-1185">Reference proteome</keyword>
<evidence type="ECO:0000313" key="2">
    <source>
        <dbReference type="Proteomes" id="UP001177080"/>
    </source>
</evidence>
<dbReference type="InterPro" id="IPR011010">
    <property type="entry name" value="DNA_brk_join_enz"/>
</dbReference>
<organism evidence="1 2">
    <name type="scientific">Shinella curvata</name>
    <dbReference type="NCBI Taxonomy" id="1817964"/>
    <lineage>
        <taxon>Bacteria</taxon>
        <taxon>Pseudomonadati</taxon>
        <taxon>Pseudomonadota</taxon>
        <taxon>Alphaproteobacteria</taxon>
        <taxon>Hyphomicrobiales</taxon>
        <taxon>Rhizobiaceae</taxon>
        <taxon>Shinella</taxon>
    </lineage>
</organism>